<accession>X5GIV8</accession>
<proteinExistence type="predicted"/>
<evidence type="ECO:0000313" key="2">
    <source>
        <dbReference type="Proteomes" id="UP000023762"/>
    </source>
</evidence>
<protein>
    <submittedName>
        <fullName evidence="1">Uncharacterized protein</fullName>
    </submittedName>
</protein>
<organism evidence="1 2">
    <name type="scientific">Ehrlichia japonica</name>
    <dbReference type="NCBI Taxonomy" id="391036"/>
    <lineage>
        <taxon>Bacteria</taxon>
        <taxon>Pseudomonadati</taxon>
        <taxon>Pseudomonadota</taxon>
        <taxon>Alphaproteobacteria</taxon>
        <taxon>Rickettsiales</taxon>
        <taxon>Anaplasmataceae</taxon>
        <taxon>Ehrlichia</taxon>
    </lineage>
</organism>
<gene>
    <name evidence="1" type="ORF">EHF_0873</name>
</gene>
<reference evidence="1 2" key="1">
    <citation type="submission" date="2014-03" db="EMBL/GenBank/DDBJ databases">
        <title>Sequencing and Comparison of Genomes and Transcriptome Profiles of Human Ehrlichiosis Agents.</title>
        <authorList>
            <person name="Lin M."/>
            <person name="Daugherty S.C."/>
            <person name="Nagaraj S."/>
            <person name="Cheng Z."/>
            <person name="Xiong Q."/>
            <person name="Lin F.-Y."/>
            <person name="Sengamalay N."/>
            <person name="Ott S."/>
            <person name="Godinez A."/>
            <person name="Tallon L.J."/>
            <person name="Sadzewicz L."/>
            <person name="Fraser C.M."/>
            <person name="Dunning Hotopp J.C."/>
            <person name="Rikihisa Y."/>
        </authorList>
    </citation>
    <scope>NUCLEOTIDE SEQUENCE [LARGE SCALE GENOMIC DNA]</scope>
    <source>
        <strain evidence="1 2">HF</strain>
    </source>
</reference>
<name>X5GIV8_9RICK</name>
<evidence type="ECO:0000313" key="1">
    <source>
        <dbReference type="EMBL" id="AHX04383.1"/>
    </source>
</evidence>
<dbReference type="AlphaFoldDB" id="X5GIV8"/>
<keyword evidence="2" id="KW-1185">Reference proteome</keyword>
<dbReference type="EMBL" id="CP007474">
    <property type="protein sequence ID" value="AHX04383.1"/>
    <property type="molecule type" value="Genomic_DNA"/>
</dbReference>
<dbReference type="Proteomes" id="UP000023762">
    <property type="component" value="Chromosome"/>
</dbReference>
<sequence>MKLTKEHLNLTITSLYNIKQYKKAALHELPLLLKFPKIHLHKAK</sequence>
<dbReference type="HOGENOM" id="CLU_3215597_0_0_5"/>
<dbReference type="KEGG" id="ehh:EHF_0873"/>